<dbReference type="SMART" id="SM00387">
    <property type="entry name" value="HATPase_c"/>
    <property type="match status" value="1"/>
</dbReference>
<dbReference type="SUPFAM" id="SSF55874">
    <property type="entry name" value="ATPase domain of HSP90 chaperone/DNA topoisomerase II/histidine kinase"/>
    <property type="match status" value="1"/>
</dbReference>
<dbReference type="InterPro" id="IPR000014">
    <property type="entry name" value="PAS"/>
</dbReference>
<keyword evidence="3" id="KW-0597">Phosphoprotein</keyword>
<dbReference type="SUPFAM" id="SSF55785">
    <property type="entry name" value="PYP-like sensor domain (PAS domain)"/>
    <property type="match status" value="4"/>
</dbReference>
<dbReference type="RefSeq" id="WP_282716916.1">
    <property type="nucleotide sequence ID" value="NZ_JASCRY010000003.1"/>
</dbReference>
<dbReference type="InterPro" id="IPR052162">
    <property type="entry name" value="Sensor_kinase/Photoreceptor"/>
</dbReference>
<dbReference type="PROSITE" id="PS50109">
    <property type="entry name" value="HIS_KIN"/>
    <property type="match status" value="1"/>
</dbReference>
<comment type="catalytic activity">
    <reaction evidence="1">
        <text>ATP + protein L-histidine = ADP + protein N-phospho-L-histidine.</text>
        <dbReference type="EC" id="2.7.13.3"/>
    </reaction>
</comment>
<dbReference type="InterPro" id="IPR013656">
    <property type="entry name" value="PAS_4"/>
</dbReference>
<evidence type="ECO:0000259" key="8">
    <source>
        <dbReference type="PROSITE" id="PS50112"/>
    </source>
</evidence>
<feature type="domain" description="PAS" evidence="8">
    <location>
        <begin position="144"/>
        <end position="215"/>
    </location>
</feature>
<evidence type="ECO:0000256" key="2">
    <source>
        <dbReference type="ARBA" id="ARBA00012438"/>
    </source>
</evidence>
<gene>
    <name evidence="10" type="ORF">QLS97_11860</name>
</gene>
<dbReference type="Gene3D" id="3.30.450.20">
    <property type="entry name" value="PAS domain"/>
    <property type="match status" value="4"/>
</dbReference>
<comment type="caution">
    <text evidence="10">The sequence shown here is derived from an EMBL/GenBank/DDBJ whole genome shotgun (WGS) entry which is preliminary data.</text>
</comment>
<accession>A0AAW6TLN8</accession>
<dbReference type="NCBIfam" id="TIGR00229">
    <property type="entry name" value="sensory_box"/>
    <property type="match status" value="2"/>
</dbReference>
<keyword evidence="6" id="KW-0175">Coiled coil</keyword>
<protein>
    <recommendedName>
        <fullName evidence="2">histidine kinase</fullName>
        <ecNumber evidence="2">2.7.13.3</ecNumber>
    </recommendedName>
</protein>
<feature type="domain" description="Histidine kinase" evidence="7">
    <location>
        <begin position="533"/>
        <end position="747"/>
    </location>
</feature>
<evidence type="ECO:0000256" key="1">
    <source>
        <dbReference type="ARBA" id="ARBA00000085"/>
    </source>
</evidence>
<dbReference type="CDD" id="cd00082">
    <property type="entry name" value="HisKA"/>
    <property type="match status" value="1"/>
</dbReference>
<evidence type="ECO:0000259" key="9">
    <source>
        <dbReference type="PROSITE" id="PS50113"/>
    </source>
</evidence>
<name>A0AAW6TLN8_9FLAO</name>
<dbReference type="PANTHER" id="PTHR43304:SF1">
    <property type="entry name" value="PAC DOMAIN-CONTAINING PROTEIN"/>
    <property type="match status" value="1"/>
</dbReference>
<dbReference type="SMART" id="SM00086">
    <property type="entry name" value="PAC"/>
    <property type="match status" value="2"/>
</dbReference>
<dbReference type="PROSITE" id="PS50113">
    <property type="entry name" value="PAC"/>
    <property type="match status" value="1"/>
</dbReference>
<dbReference type="InterPro" id="IPR035965">
    <property type="entry name" value="PAS-like_dom_sf"/>
</dbReference>
<dbReference type="InterPro" id="IPR036890">
    <property type="entry name" value="HATPase_C_sf"/>
</dbReference>
<keyword evidence="4" id="KW-0808">Transferase</keyword>
<keyword evidence="11" id="KW-1185">Reference proteome</keyword>
<dbReference type="InterPro" id="IPR003594">
    <property type="entry name" value="HATPase_dom"/>
</dbReference>
<keyword evidence="5" id="KW-0418">Kinase</keyword>
<dbReference type="InterPro" id="IPR004358">
    <property type="entry name" value="Sig_transdc_His_kin-like_C"/>
</dbReference>
<dbReference type="InterPro" id="IPR005467">
    <property type="entry name" value="His_kinase_dom"/>
</dbReference>
<evidence type="ECO:0000256" key="5">
    <source>
        <dbReference type="ARBA" id="ARBA00022777"/>
    </source>
</evidence>
<dbReference type="InterPro" id="IPR001610">
    <property type="entry name" value="PAC"/>
</dbReference>
<reference evidence="10 11" key="1">
    <citation type="submission" date="2023-04" db="EMBL/GenBank/DDBJ databases">
        <title>Two novel species of Flavobacterium.</title>
        <authorList>
            <person name="Liu Q."/>
            <person name="Xin Y.-H."/>
        </authorList>
    </citation>
    <scope>NUCLEOTIDE SEQUENCE [LARGE SCALE GENOMIC DNA]</scope>
    <source>
        <strain evidence="10 11">LB2P87</strain>
    </source>
</reference>
<evidence type="ECO:0000259" key="7">
    <source>
        <dbReference type="PROSITE" id="PS50109"/>
    </source>
</evidence>
<dbReference type="Proteomes" id="UP001228643">
    <property type="component" value="Unassembled WGS sequence"/>
</dbReference>
<dbReference type="PROSITE" id="PS50112">
    <property type="entry name" value="PAS"/>
    <property type="match status" value="2"/>
</dbReference>
<evidence type="ECO:0000256" key="6">
    <source>
        <dbReference type="SAM" id="Coils"/>
    </source>
</evidence>
<dbReference type="SMART" id="SM00091">
    <property type="entry name" value="PAS"/>
    <property type="match status" value="3"/>
</dbReference>
<dbReference type="SUPFAM" id="SSF47384">
    <property type="entry name" value="Homodimeric domain of signal transducing histidine kinase"/>
    <property type="match status" value="1"/>
</dbReference>
<dbReference type="EC" id="2.7.13.3" evidence="2"/>
<evidence type="ECO:0000256" key="3">
    <source>
        <dbReference type="ARBA" id="ARBA00022553"/>
    </source>
</evidence>
<dbReference type="InterPro" id="IPR013655">
    <property type="entry name" value="PAS_fold_3"/>
</dbReference>
<feature type="coiled-coil region" evidence="6">
    <location>
        <begin position="499"/>
        <end position="526"/>
    </location>
</feature>
<dbReference type="InterPro" id="IPR003661">
    <property type="entry name" value="HisK_dim/P_dom"/>
</dbReference>
<organism evidence="10 11">
    <name type="scientific">Flavobacterium yafengii</name>
    <dbReference type="NCBI Taxonomy" id="3041253"/>
    <lineage>
        <taxon>Bacteria</taxon>
        <taxon>Pseudomonadati</taxon>
        <taxon>Bacteroidota</taxon>
        <taxon>Flavobacteriia</taxon>
        <taxon>Flavobacteriales</taxon>
        <taxon>Flavobacteriaceae</taxon>
        <taxon>Flavobacterium</taxon>
    </lineage>
</organism>
<evidence type="ECO:0000313" key="11">
    <source>
        <dbReference type="Proteomes" id="UP001228643"/>
    </source>
</evidence>
<dbReference type="Pfam" id="PF08448">
    <property type="entry name" value="PAS_4"/>
    <property type="match status" value="1"/>
</dbReference>
<dbReference type="InterPro" id="IPR036097">
    <property type="entry name" value="HisK_dim/P_sf"/>
</dbReference>
<dbReference type="InterPro" id="IPR000700">
    <property type="entry name" value="PAS-assoc_C"/>
</dbReference>
<dbReference type="EMBL" id="JASCRY010000003">
    <property type="protein sequence ID" value="MDI5950344.1"/>
    <property type="molecule type" value="Genomic_DNA"/>
</dbReference>
<evidence type="ECO:0000256" key="4">
    <source>
        <dbReference type="ARBA" id="ARBA00022679"/>
    </source>
</evidence>
<feature type="domain" description="PAS" evidence="8">
    <location>
        <begin position="392"/>
        <end position="448"/>
    </location>
</feature>
<dbReference type="Gene3D" id="3.30.565.10">
    <property type="entry name" value="Histidine kinase-like ATPase, C-terminal domain"/>
    <property type="match status" value="1"/>
</dbReference>
<proteinExistence type="predicted"/>
<dbReference type="AlphaFoldDB" id="A0AAW6TLN8"/>
<sequence length="758" mass="87695">MQATFHTVTEYYNAKKLILNESLKGITQAMRDYIIRTDVEGLFTYFNDNFLEDFGLLFDTKYILGNNSLSPLKKYHQNKIISAVKKCLNHPNRIFQAEIRTSYIRATHWDFIYVTNTIGELGEIQGVGFDISGQMKAEQSLMESDSRFKLACKATSDAIWDWDPKTNRLFWGEGFNTLFGHDSGYSCGRNKWESHLHPQDALNTINSVNAVIEGTDKYWHAKYRFKKGNGNYAFVIDRGVIIRDEKNAIIRIVGALQDITEKKKTEQLLEKATFLSRIGNFEVDFVNNEIYWSDMAKEIHEVATDFIPDFNNVYSFYITGSSLDMMKKSFLDSKKKNMPFDTEVQIITAKQTKRWVRVVVVPEFSQGKCLRIIGSFQDINNIIKIESEVLKANEEKEFILESIGDAFFAMDYNGMITYWNKQSEKLLNISKQKTLGKNIWQIFPKVLHSSFFSYYTKCVEEKKNQHFEVYIELMDKWLEVSAHPSSKGLSVYFKDISLRKETDSRLLKLNKDLQEYTKELVTANKNLEQFSFILSHNLRAPVANILGLANLMEGKEYLPEVKEIFMQEISNNANRLDNIIIDLNNVLQVKSNISLQREFVILENLIGSIKLQIKNSLQKEQVQIITRFEDMPELETVKSYLHSIFFNLITNSIKYRKHDFSPIIEIYSKKSKGGIKIIYKDNGLGIDLSKKGKNIFGLYQRFHLHIEGKGMGLFMVKTLVELLGGKISVLSEIDKGTQFTLEFKNKNSNSITQDEKDE</sequence>
<dbReference type="Pfam" id="PF08447">
    <property type="entry name" value="PAS_3"/>
    <property type="match status" value="1"/>
</dbReference>
<dbReference type="GO" id="GO:0000155">
    <property type="term" value="F:phosphorelay sensor kinase activity"/>
    <property type="evidence" value="ECO:0007669"/>
    <property type="project" value="InterPro"/>
</dbReference>
<dbReference type="PANTHER" id="PTHR43304">
    <property type="entry name" value="PHYTOCHROME-LIKE PROTEIN CPH1"/>
    <property type="match status" value="1"/>
</dbReference>
<dbReference type="CDD" id="cd00130">
    <property type="entry name" value="PAS"/>
    <property type="match status" value="1"/>
</dbReference>
<dbReference type="Pfam" id="PF02518">
    <property type="entry name" value="HATPase_c"/>
    <property type="match status" value="1"/>
</dbReference>
<feature type="domain" description="PAC" evidence="9">
    <location>
        <begin position="219"/>
        <end position="271"/>
    </location>
</feature>
<evidence type="ECO:0000313" key="10">
    <source>
        <dbReference type="EMBL" id="MDI5950344.1"/>
    </source>
</evidence>
<dbReference type="Gene3D" id="1.10.287.130">
    <property type="match status" value="1"/>
</dbReference>
<dbReference type="PRINTS" id="PR00344">
    <property type="entry name" value="BCTRLSENSOR"/>
</dbReference>